<dbReference type="EMBL" id="JAMYWD010000004">
    <property type="protein sequence ID" value="KAJ4972548.1"/>
    <property type="molecule type" value="Genomic_DNA"/>
</dbReference>
<dbReference type="PANTHER" id="PTHR33702:SF16">
    <property type="match status" value="1"/>
</dbReference>
<accession>A0A9Q0KKY9</accession>
<evidence type="ECO:0000313" key="1">
    <source>
        <dbReference type="EMBL" id="KAJ4972548.1"/>
    </source>
</evidence>
<protein>
    <submittedName>
        <fullName evidence="1">Uncharacterized protein</fullName>
    </submittedName>
</protein>
<keyword evidence="2" id="KW-1185">Reference proteome</keyword>
<dbReference type="Proteomes" id="UP001141806">
    <property type="component" value="Unassembled WGS sequence"/>
</dbReference>
<gene>
    <name evidence="1" type="ORF">NE237_005722</name>
</gene>
<organism evidence="1 2">
    <name type="scientific">Protea cynaroides</name>
    <dbReference type="NCBI Taxonomy" id="273540"/>
    <lineage>
        <taxon>Eukaryota</taxon>
        <taxon>Viridiplantae</taxon>
        <taxon>Streptophyta</taxon>
        <taxon>Embryophyta</taxon>
        <taxon>Tracheophyta</taxon>
        <taxon>Spermatophyta</taxon>
        <taxon>Magnoliopsida</taxon>
        <taxon>Proteales</taxon>
        <taxon>Proteaceae</taxon>
        <taxon>Protea</taxon>
    </lineage>
</organism>
<evidence type="ECO:0000313" key="2">
    <source>
        <dbReference type="Proteomes" id="UP001141806"/>
    </source>
</evidence>
<proteinExistence type="predicted"/>
<comment type="caution">
    <text evidence="1">The sequence shown here is derived from an EMBL/GenBank/DDBJ whole genome shotgun (WGS) entry which is preliminary data.</text>
</comment>
<reference evidence="1" key="1">
    <citation type="journal article" date="2023" name="Plant J.">
        <title>The genome of the king protea, Protea cynaroides.</title>
        <authorList>
            <person name="Chang J."/>
            <person name="Duong T.A."/>
            <person name="Schoeman C."/>
            <person name="Ma X."/>
            <person name="Roodt D."/>
            <person name="Barker N."/>
            <person name="Li Z."/>
            <person name="Van de Peer Y."/>
            <person name="Mizrachi E."/>
        </authorList>
    </citation>
    <scope>NUCLEOTIDE SEQUENCE</scope>
    <source>
        <tissue evidence="1">Young leaves</tissue>
    </source>
</reference>
<sequence length="141" mass="16182">MNTSPIPVYGSLKRYLSGRKYRRLDSGFTVKKNVRVLRLGGNSQRSRKISSEKPKLQLKMKYPKKILGKIREGYIKMMLGLVGKVGYSEDAKHVFGEKRIPRSRPIPSVSQLNDFDKKLVLQVYNSIAASREFVAFSRNFL</sequence>
<dbReference type="AlphaFoldDB" id="A0A9Q0KKY9"/>
<name>A0A9Q0KKY9_9MAGN</name>
<dbReference type="OrthoDB" id="764584at2759"/>
<dbReference type="PANTHER" id="PTHR33702">
    <property type="entry name" value="BNAA09G40010D PROTEIN"/>
    <property type="match status" value="1"/>
</dbReference>